<evidence type="ECO:0000256" key="3">
    <source>
        <dbReference type="SAM" id="MobiDB-lite"/>
    </source>
</evidence>
<feature type="domain" description="Thyroglobulin type-1" evidence="5">
    <location>
        <begin position="145"/>
        <end position="202"/>
    </location>
</feature>
<gene>
    <name evidence="6" type="ORF">V5799_029531</name>
</gene>
<keyword evidence="4" id="KW-0472">Membrane</keyword>
<comment type="caution">
    <text evidence="6">The sequence shown here is derived from an EMBL/GenBank/DDBJ whole genome shotgun (WGS) entry which is preliminary data.</text>
</comment>
<dbReference type="Proteomes" id="UP001321473">
    <property type="component" value="Unassembled WGS sequence"/>
</dbReference>
<organism evidence="6 7">
    <name type="scientific">Amblyomma americanum</name>
    <name type="common">Lone star tick</name>
    <dbReference type="NCBI Taxonomy" id="6943"/>
    <lineage>
        <taxon>Eukaryota</taxon>
        <taxon>Metazoa</taxon>
        <taxon>Ecdysozoa</taxon>
        <taxon>Arthropoda</taxon>
        <taxon>Chelicerata</taxon>
        <taxon>Arachnida</taxon>
        <taxon>Acari</taxon>
        <taxon>Parasitiformes</taxon>
        <taxon>Ixodida</taxon>
        <taxon>Ixodoidea</taxon>
        <taxon>Ixodidae</taxon>
        <taxon>Amblyomminae</taxon>
        <taxon>Amblyomma</taxon>
    </lineage>
</organism>
<comment type="caution">
    <text evidence="2">Lacks conserved residue(s) required for the propagation of feature annotation.</text>
</comment>
<feature type="transmembrane region" description="Helical" evidence="4">
    <location>
        <begin position="46"/>
        <end position="66"/>
    </location>
</feature>
<accession>A0AAQ4ER14</accession>
<keyword evidence="1 2" id="KW-1015">Disulfide bond</keyword>
<reference evidence="6 7" key="1">
    <citation type="journal article" date="2023" name="Arcadia Sci">
        <title>De novo assembly of a long-read Amblyomma americanum tick genome.</title>
        <authorList>
            <person name="Chou S."/>
            <person name="Poskanzer K.E."/>
            <person name="Rollins M."/>
            <person name="Thuy-Boun P.S."/>
        </authorList>
    </citation>
    <scope>NUCLEOTIDE SEQUENCE [LARGE SCALE GENOMIC DNA]</scope>
    <source>
        <strain evidence="6">F_SG_1</strain>
        <tissue evidence="6">Salivary glands</tissue>
    </source>
</reference>
<sequence>MTTPPGFPLVSFKSGRLERWSVQRLPQRRRAWINVQHTIPSNMNRLFVSALAFFALVGFISCAATGETDCQRRRREEQESTAHRANLLIPECDEHGDYKALQCFGEAVQGKPFCACYDKEFGQIKGPSKNIASCNCVRAHHEWEHSTDENKGSEPKCNATSGAYDQIQCDTNEHWCVDWDTGAQLGLKMNGGCSTDLSGMTCGTGGNHHGHSDGHHGESAHHHGASHDHSGAGSDGTSHHDDHGHHGDAGHH</sequence>
<name>A0AAQ4ER14_AMBAM</name>
<feature type="domain" description="Thyroglobulin type-1" evidence="5">
    <location>
        <begin position="67"/>
        <end position="136"/>
    </location>
</feature>
<feature type="disulfide bond" evidence="2">
    <location>
        <begin position="116"/>
        <end position="136"/>
    </location>
</feature>
<evidence type="ECO:0000256" key="4">
    <source>
        <dbReference type="SAM" id="Phobius"/>
    </source>
</evidence>
<keyword evidence="4" id="KW-1133">Transmembrane helix</keyword>
<feature type="region of interest" description="Disordered" evidence="3">
    <location>
        <begin position="208"/>
        <end position="252"/>
    </location>
</feature>
<keyword evidence="7" id="KW-1185">Reference proteome</keyword>
<dbReference type="Gene3D" id="4.10.800.10">
    <property type="entry name" value="Thyroglobulin type-1"/>
    <property type="match status" value="2"/>
</dbReference>
<dbReference type="EMBL" id="JARKHS020012192">
    <property type="protein sequence ID" value="KAK8777125.1"/>
    <property type="molecule type" value="Genomic_DNA"/>
</dbReference>
<keyword evidence="4" id="KW-0812">Transmembrane</keyword>
<dbReference type="SUPFAM" id="SSF57610">
    <property type="entry name" value="Thyroglobulin type-1 domain"/>
    <property type="match status" value="2"/>
</dbReference>
<evidence type="ECO:0000313" key="7">
    <source>
        <dbReference type="Proteomes" id="UP001321473"/>
    </source>
</evidence>
<evidence type="ECO:0000256" key="2">
    <source>
        <dbReference type="PROSITE-ProRule" id="PRU00500"/>
    </source>
</evidence>
<evidence type="ECO:0000313" key="6">
    <source>
        <dbReference type="EMBL" id="KAK8777125.1"/>
    </source>
</evidence>
<dbReference type="InterPro" id="IPR000716">
    <property type="entry name" value="Thyroglobulin_1"/>
</dbReference>
<proteinExistence type="predicted"/>
<feature type="compositionally biased region" description="Basic and acidic residues" evidence="3">
    <location>
        <begin position="210"/>
        <end position="230"/>
    </location>
</feature>
<dbReference type="AlphaFoldDB" id="A0AAQ4ER14"/>
<feature type="compositionally biased region" description="Basic and acidic residues" evidence="3">
    <location>
        <begin position="237"/>
        <end position="252"/>
    </location>
</feature>
<evidence type="ECO:0000256" key="1">
    <source>
        <dbReference type="ARBA" id="ARBA00023157"/>
    </source>
</evidence>
<dbReference type="InterPro" id="IPR036857">
    <property type="entry name" value="Thyroglobulin_1_sf"/>
</dbReference>
<protein>
    <recommendedName>
        <fullName evidence="5">Thyroglobulin type-1 domain-containing protein</fullName>
    </recommendedName>
</protein>
<dbReference type="PROSITE" id="PS51162">
    <property type="entry name" value="THYROGLOBULIN_1_2"/>
    <property type="match status" value="2"/>
</dbReference>
<dbReference type="Pfam" id="PF00086">
    <property type="entry name" value="Thyroglobulin_1"/>
    <property type="match status" value="1"/>
</dbReference>
<evidence type="ECO:0000259" key="5">
    <source>
        <dbReference type="PROSITE" id="PS51162"/>
    </source>
</evidence>